<dbReference type="AlphaFoldDB" id="A0A6A5AMS8"/>
<sequence>MCEFPGKADLVAAGAAASAVPVYSFESFLELGQDASDASITDDFDKIHPGHCASLIYTS</sequence>
<evidence type="ECO:0000313" key="1">
    <source>
        <dbReference type="EMBL" id="KAF0763868.1"/>
    </source>
</evidence>
<name>A0A6A5AMS8_APHAT</name>
<comment type="caution">
    <text evidence="1">The sequence shown here is derived from an EMBL/GenBank/DDBJ whole genome shotgun (WGS) entry which is preliminary data.</text>
</comment>
<organism evidence="1 2">
    <name type="scientific">Aphanomyces astaci</name>
    <name type="common">Crayfish plague agent</name>
    <dbReference type="NCBI Taxonomy" id="112090"/>
    <lineage>
        <taxon>Eukaryota</taxon>
        <taxon>Sar</taxon>
        <taxon>Stramenopiles</taxon>
        <taxon>Oomycota</taxon>
        <taxon>Saprolegniomycetes</taxon>
        <taxon>Saprolegniales</taxon>
        <taxon>Verrucalvaceae</taxon>
        <taxon>Aphanomyces</taxon>
    </lineage>
</organism>
<proteinExistence type="predicted"/>
<dbReference type="EMBL" id="VJMI01007433">
    <property type="protein sequence ID" value="KAF0763868.1"/>
    <property type="molecule type" value="Genomic_DNA"/>
</dbReference>
<accession>A0A6A5AMS8</accession>
<gene>
    <name evidence="1" type="ORF">AaE_003143</name>
</gene>
<evidence type="ECO:0000313" key="2">
    <source>
        <dbReference type="Proteomes" id="UP000469452"/>
    </source>
</evidence>
<protein>
    <submittedName>
        <fullName evidence="1">Uncharacterized protein</fullName>
    </submittedName>
</protein>
<reference evidence="1 2" key="1">
    <citation type="submission" date="2019-06" db="EMBL/GenBank/DDBJ databases">
        <title>Genomics analysis of Aphanomyces spp. identifies a new class of oomycete effector associated with host adaptation.</title>
        <authorList>
            <person name="Gaulin E."/>
        </authorList>
    </citation>
    <scope>NUCLEOTIDE SEQUENCE [LARGE SCALE GENOMIC DNA]</scope>
    <source>
        <strain evidence="1 2">E</strain>
    </source>
</reference>
<feature type="non-terminal residue" evidence="1">
    <location>
        <position position="59"/>
    </location>
</feature>
<dbReference type="Proteomes" id="UP000469452">
    <property type="component" value="Unassembled WGS sequence"/>
</dbReference>